<dbReference type="InterPro" id="IPR024775">
    <property type="entry name" value="DinB-like"/>
</dbReference>
<dbReference type="Proteomes" id="UP000326921">
    <property type="component" value="Chromosome"/>
</dbReference>
<evidence type="ECO:0000259" key="1">
    <source>
        <dbReference type="Pfam" id="PF12867"/>
    </source>
</evidence>
<dbReference type="RefSeq" id="WP_153511617.1">
    <property type="nucleotide sequence ID" value="NZ_CP045652.1"/>
</dbReference>
<accession>A0A5Q0QC47</accession>
<keyword evidence="2" id="KW-0378">Hydrolase</keyword>
<dbReference type="NCBIfam" id="NF009807">
    <property type="entry name" value="PRK13291.1"/>
    <property type="match status" value="1"/>
</dbReference>
<evidence type="ECO:0000313" key="3">
    <source>
        <dbReference type="Proteomes" id="UP000326921"/>
    </source>
</evidence>
<proteinExistence type="predicted"/>
<dbReference type="KEGG" id="sphe:GFH32_10735"/>
<dbReference type="Pfam" id="PF12867">
    <property type="entry name" value="DinB_2"/>
    <property type="match status" value="1"/>
</dbReference>
<dbReference type="Gene3D" id="1.20.120.450">
    <property type="entry name" value="dinb family like domain"/>
    <property type="match status" value="1"/>
</dbReference>
<reference evidence="2 3" key="1">
    <citation type="submission" date="2019-10" db="EMBL/GenBank/DDBJ databases">
        <authorList>
            <person name="Dong K."/>
        </authorList>
    </citation>
    <scope>NUCLEOTIDE SEQUENCE [LARGE SCALE GENOMIC DNA]</scope>
    <source>
        <strain evidence="3">dk4302</strain>
    </source>
</reference>
<gene>
    <name evidence="2" type="ORF">GFH32_10735</name>
</gene>
<evidence type="ECO:0000313" key="2">
    <source>
        <dbReference type="EMBL" id="QGA26769.1"/>
    </source>
</evidence>
<keyword evidence="3" id="KW-1185">Reference proteome</keyword>
<sequence length="178" mass="20736">MSIEIDKLRYPIGKFIRPAHIDQKTLALWIESIRKFPERLRNEIATLPKKDFNKSYRPNGWSITQLINHCADSHIHSFIRFKLTLTEDTPTITPYREDLWANLADSKDFPIESALKIMDGIHVRWSFLLESLSDADLDRSFIHPETGESIDLRTNIGIYAWHCNHHLAHIINAKSGKY</sequence>
<feature type="domain" description="DinB-like" evidence="1">
    <location>
        <begin position="36"/>
        <end position="170"/>
    </location>
</feature>
<organism evidence="2 3">
    <name type="scientific">Sphingobacterium zhuxiongii</name>
    <dbReference type="NCBI Taxonomy" id="2662364"/>
    <lineage>
        <taxon>Bacteria</taxon>
        <taxon>Pseudomonadati</taxon>
        <taxon>Bacteroidota</taxon>
        <taxon>Sphingobacteriia</taxon>
        <taxon>Sphingobacteriales</taxon>
        <taxon>Sphingobacteriaceae</taxon>
        <taxon>Sphingobacterium</taxon>
    </lineage>
</organism>
<dbReference type="GO" id="GO:0016787">
    <property type="term" value="F:hydrolase activity"/>
    <property type="evidence" value="ECO:0007669"/>
    <property type="project" value="UniProtKB-KW"/>
</dbReference>
<dbReference type="InterPro" id="IPR034660">
    <property type="entry name" value="DinB/YfiT-like"/>
</dbReference>
<dbReference type="AlphaFoldDB" id="A0A5Q0QC47"/>
<protein>
    <submittedName>
        <fullName evidence="2">Putative metal-dependent hydrolase</fullName>
    </submittedName>
</protein>
<dbReference type="SUPFAM" id="SSF109854">
    <property type="entry name" value="DinB/YfiT-like putative metalloenzymes"/>
    <property type="match status" value="1"/>
</dbReference>
<name>A0A5Q0QC47_9SPHI</name>
<dbReference type="EMBL" id="CP045652">
    <property type="protein sequence ID" value="QGA26769.1"/>
    <property type="molecule type" value="Genomic_DNA"/>
</dbReference>